<evidence type="ECO:0000256" key="2">
    <source>
        <dbReference type="SAM" id="SignalP"/>
    </source>
</evidence>
<dbReference type="InterPro" id="IPR006201">
    <property type="entry name" value="Neur_channel"/>
</dbReference>
<gene>
    <name evidence="4" type="ORF">Fcan01_10811</name>
</gene>
<dbReference type="GO" id="GO:0005230">
    <property type="term" value="F:extracellular ligand-gated monoatomic ion channel activity"/>
    <property type="evidence" value="ECO:0007669"/>
    <property type="project" value="InterPro"/>
</dbReference>
<proteinExistence type="predicted"/>
<dbReference type="AlphaFoldDB" id="A0A226EAT1"/>
<keyword evidence="4" id="KW-0675">Receptor</keyword>
<dbReference type="OrthoDB" id="410315at2759"/>
<dbReference type="STRING" id="158441.A0A226EAT1"/>
<name>A0A226EAT1_FOLCA</name>
<dbReference type="Proteomes" id="UP000198287">
    <property type="component" value="Unassembled WGS sequence"/>
</dbReference>
<protein>
    <submittedName>
        <fullName evidence="4">Neuronal acetylcholine receptor subunit alpha-9</fullName>
    </submittedName>
</protein>
<feature type="domain" description="Neurotransmitter-gated ion-channel ligand-binding" evidence="3">
    <location>
        <begin position="99"/>
        <end position="204"/>
    </location>
</feature>
<evidence type="ECO:0000313" key="5">
    <source>
        <dbReference type="Proteomes" id="UP000198287"/>
    </source>
</evidence>
<organism evidence="4 5">
    <name type="scientific">Folsomia candida</name>
    <name type="common">Springtail</name>
    <dbReference type="NCBI Taxonomy" id="158441"/>
    <lineage>
        <taxon>Eukaryota</taxon>
        <taxon>Metazoa</taxon>
        <taxon>Ecdysozoa</taxon>
        <taxon>Arthropoda</taxon>
        <taxon>Hexapoda</taxon>
        <taxon>Collembola</taxon>
        <taxon>Entomobryomorpha</taxon>
        <taxon>Isotomoidea</taxon>
        <taxon>Isotomidae</taxon>
        <taxon>Proisotominae</taxon>
        <taxon>Folsomia</taxon>
    </lineage>
</organism>
<accession>A0A226EAT1</accession>
<dbReference type="Pfam" id="PF02931">
    <property type="entry name" value="Neur_chan_LBD"/>
    <property type="match status" value="1"/>
</dbReference>
<feature type="transmembrane region" description="Helical" evidence="1">
    <location>
        <begin position="266"/>
        <end position="291"/>
    </location>
</feature>
<feature type="transmembrane region" description="Helical" evidence="1">
    <location>
        <begin position="354"/>
        <end position="371"/>
    </location>
</feature>
<dbReference type="EMBL" id="LNIX01000005">
    <property type="protein sequence ID" value="OXA54509.1"/>
    <property type="molecule type" value="Genomic_DNA"/>
</dbReference>
<evidence type="ECO:0000256" key="1">
    <source>
        <dbReference type="SAM" id="Phobius"/>
    </source>
</evidence>
<keyword evidence="1" id="KW-1133">Transmembrane helix</keyword>
<dbReference type="PANTHER" id="PTHR18945">
    <property type="entry name" value="NEUROTRANSMITTER GATED ION CHANNEL"/>
    <property type="match status" value="1"/>
</dbReference>
<keyword evidence="1" id="KW-0472">Membrane</keyword>
<evidence type="ECO:0000259" key="3">
    <source>
        <dbReference type="Pfam" id="PF02931"/>
    </source>
</evidence>
<feature type="chain" id="PRO_5012172140" evidence="2">
    <location>
        <begin position="27"/>
        <end position="374"/>
    </location>
</feature>
<sequence length="374" mass="42622">MFLSKKLPIFFALSLIYFSTNCVTEASRSEDKLISDLLDKLNLLERPVENYHDVLNVSVGLTLMSIINVFIPFPNLGHRQGNDRPKHLGNGHDSLDPFFKTLSVVNYNGTVSSILPGETTTTCKMDLKKYPFEKLECEIKLLSWTYDGSLLDLIINGEEGDISSFRRHPEWEVHGFHARKTTLSYACCPEPYVDVAFTLMIQRRGDQILASARVMNSVIYGFLILSMMLMPNSGLRILFALLAMLLSSYCSLQFNPRCGKYEPPEIVLYYNIVFLISFLVLITNVIVYNLFNKIGQTPSWITKSLARVPPWISPDRVDDESKMNELIGDLGNREGGVVKRMSDWQYLSMLVDKVVFALWVVILVIFHFIAFPTF</sequence>
<feature type="signal peptide" evidence="2">
    <location>
        <begin position="1"/>
        <end position="26"/>
    </location>
</feature>
<feature type="transmembrane region" description="Helical" evidence="1">
    <location>
        <begin position="208"/>
        <end position="229"/>
    </location>
</feature>
<reference evidence="4 5" key="1">
    <citation type="submission" date="2015-12" db="EMBL/GenBank/DDBJ databases">
        <title>The genome of Folsomia candida.</title>
        <authorList>
            <person name="Faddeeva A."/>
            <person name="Derks M.F."/>
            <person name="Anvar Y."/>
            <person name="Smit S."/>
            <person name="Van Straalen N."/>
            <person name="Roelofs D."/>
        </authorList>
    </citation>
    <scope>NUCLEOTIDE SEQUENCE [LARGE SCALE GENOMIC DNA]</scope>
    <source>
        <strain evidence="4 5">VU population</strain>
        <tissue evidence="4">Whole body</tissue>
    </source>
</reference>
<dbReference type="Gene3D" id="2.70.170.10">
    <property type="entry name" value="Neurotransmitter-gated ion-channel ligand-binding domain"/>
    <property type="match status" value="1"/>
</dbReference>
<keyword evidence="1" id="KW-0812">Transmembrane</keyword>
<comment type="caution">
    <text evidence="4">The sequence shown here is derived from an EMBL/GenBank/DDBJ whole genome shotgun (WGS) entry which is preliminary data.</text>
</comment>
<feature type="transmembrane region" description="Helical" evidence="1">
    <location>
        <begin position="50"/>
        <end position="71"/>
    </location>
</feature>
<dbReference type="InterPro" id="IPR036734">
    <property type="entry name" value="Neur_chan_lig-bd_sf"/>
</dbReference>
<keyword evidence="2" id="KW-0732">Signal</keyword>
<evidence type="ECO:0000313" key="4">
    <source>
        <dbReference type="EMBL" id="OXA54509.1"/>
    </source>
</evidence>
<dbReference type="SUPFAM" id="SSF63712">
    <property type="entry name" value="Nicotinic receptor ligand binding domain-like"/>
    <property type="match status" value="1"/>
</dbReference>
<dbReference type="GO" id="GO:0016020">
    <property type="term" value="C:membrane"/>
    <property type="evidence" value="ECO:0007669"/>
    <property type="project" value="InterPro"/>
</dbReference>
<keyword evidence="5" id="KW-1185">Reference proteome</keyword>
<dbReference type="GO" id="GO:0004888">
    <property type="term" value="F:transmembrane signaling receptor activity"/>
    <property type="evidence" value="ECO:0007669"/>
    <property type="project" value="InterPro"/>
</dbReference>
<dbReference type="InterPro" id="IPR006202">
    <property type="entry name" value="Neur_chan_lig-bd"/>
</dbReference>